<dbReference type="Gene3D" id="1.20.120.420">
    <property type="entry name" value="translation initiation factor eif-2b, domain 1"/>
    <property type="match status" value="1"/>
</dbReference>
<evidence type="ECO:0000256" key="2">
    <source>
        <dbReference type="ARBA" id="ARBA00052401"/>
    </source>
</evidence>
<dbReference type="Pfam" id="PF01008">
    <property type="entry name" value="IF-2B"/>
    <property type="match status" value="1"/>
</dbReference>
<dbReference type="GeneID" id="35296440"/>
<dbReference type="GO" id="GO:0019509">
    <property type="term" value="P:L-methionine salvage from methylthioadenosine"/>
    <property type="evidence" value="ECO:0007669"/>
    <property type="project" value="UniProtKB-UniRule"/>
</dbReference>
<keyword evidence="3" id="KW-0486">Methionine biosynthesis</keyword>
<dbReference type="UniPathway" id="UPA00904">
    <property type="reaction ID" value="UER00874"/>
</dbReference>
<comment type="function">
    <text evidence="3">Catalyzes the interconversion of methylthioribose-1-phosphate (MTR-1-P) into methylthioribulose-1-phosphate (MTRu-1-P).</text>
</comment>
<dbReference type="HAMAP" id="MF_01678">
    <property type="entry name" value="Salvage_MtnA"/>
    <property type="match status" value="1"/>
</dbReference>
<accession>A0A1W7AED2</accession>
<sequence length="339" mass="37138">MKTNNIVYDNGQLTLLDQTQLPQKTAYVTITTYEETAQAIEQMIIRGAPLIGITAAYGVVLGARQYTSGDFYTYMQQVLSRLEHTRPTAINLKWALNRMESVITSDAQETIRLLEKEAAAIYEEDIAINRRIGEALLPLIKEGDAFITHCNPGALATSAYGTATAPFYLAHEANINFKVYSDETRPRLQGALTAYELQNAGIDVTTITDSTAATLLSSGKIKAVIVGCDRVTANGDVINKIGTLPLAICAQYYNVPFYVAAPTPTFDSTILDSAKVPIEERDNTEITHIQDYALAIQDIQVYNPAFDITPATLITGLATEYGLIKADRTSIEQIVNTIR</sequence>
<dbReference type="InterPro" id="IPR042529">
    <property type="entry name" value="IF_2B-like_C"/>
</dbReference>
<keyword evidence="1 3" id="KW-0413">Isomerase</keyword>
<organism evidence="4 5">
    <name type="scientific">Macrococcoides canis</name>
    <dbReference type="NCBI Taxonomy" id="1855823"/>
    <lineage>
        <taxon>Bacteria</taxon>
        <taxon>Bacillati</taxon>
        <taxon>Bacillota</taxon>
        <taxon>Bacilli</taxon>
        <taxon>Bacillales</taxon>
        <taxon>Staphylococcaceae</taxon>
        <taxon>Macrococcoides</taxon>
    </lineage>
</organism>
<reference evidence="4 5" key="1">
    <citation type="journal article" date="2017" name="Int. J. Syst. Evol. Microbiol.">
        <title>Macrococcus canis sp. nov., a skin bacterium associated with infections in dogs.</title>
        <authorList>
            <person name="Gobeli Brawand S."/>
            <person name="Cotting K."/>
            <person name="Gomez-Sanz E."/>
            <person name="Collaud A."/>
            <person name="Thomann A."/>
            <person name="Brodard I."/>
            <person name="Rodriguez-Campos S."/>
            <person name="Strauss C."/>
            <person name="Perreten V."/>
        </authorList>
    </citation>
    <scope>NUCLEOTIDE SEQUENCE [LARGE SCALE GENOMIC DNA]</scope>
    <source>
        <strain evidence="4 5">KM45013</strain>
    </source>
</reference>
<protein>
    <recommendedName>
        <fullName evidence="3">Methylthioribose-1-phosphate isomerase</fullName>
        <shortName evidence="3">M1Pi</shortName>
        <shortName evidence="3">MTR-1-P isomerase</shortName>
        <ecNumber evidence="3">5.3.1.23</ecNumber>
    </recommendedName>
    <alternativeName>
        <fullName evidence="3">S-methyl-5-thioribose-1-phosphate isomerase</fullName>
    </alternativeName>
</protein>
<feature type="binding site" evidence="3">
    <location>
        <position position="86"/>
    </location>
    <ligand>
        <name>substrate</name>
    </ligand>
</feature>
<dbReference type="FunFam" id="1.20.120.420:FF:000003">
    <property type="entry name" value="Methylthioribose-1-phosphate isomerase"/>
    <property type="match status" value="1"/>
</dbReference>
<dbReference type="NCBIfam" id="NF004326">
    <property type="entry name" value="PRK05720.1"/>
    <property type="match status" value="1"/>
</dbReference>
<dbReference type="NCBIfam" id="TIGR00524">
    <property type="entry name" value="eIF-2B_rel"/>
    <property type="match status" value="1"/>
</dbReference>
<comment type="similarity">
    <text evidence="3">Belongs to the EIF-2B alpha/beta/delta subunits family. MtnA subfamily.</text>
</comment>
<dbReference type="EC" id="5.3.1.23" evidence="3"/>
<feature type="binding site" evidence="3">
    <location>
        <begin position="239"/>
        <end position="240"/>
    </location>
    <ligand>
        <name>substrate</name>
    </ligand>
</feature>
<dbReference type="InterPro" id="IPR000649">
    <property type="entry name" value="IF-2B-related"/>
</dbReference>
<dbReference type="EMBL" id="CP021059">
    <property type="protein sequence ID" value="ARQ07948.1"/>
    <property type="molecule type" value="Genomic_DNA"/>
</dbReference>
<dbReference type="InterPro" id="IPR027363">
    <property type="entry name" value="M1Pi_N"/>
</dbReference>
<proteinExistence type="inferred from homology"/>
<dbReference type="InterPro" id="IPR005251">
    <property type="entry name" value="IF-M1Pi"/>
</dbReference>
<comment type="catalytic activity">
    <reaction evidence="2 3">
        <text>5-(methylsulfanyl)-alpha-D-ribose 1-phosphate = 5-(methylsulfanyl)-D-ribulose 1-phosphate</text>
        <dbReference type="Rhea" id="RHEA:19989"/>
        <dbReference type="ChEBI" id="CHEBI:58533"/>
        <dbReference type="ChEBI" id="CHEBI:58548"/>
        <dbReference type="EC" id="5.3.1.23"/>
    </reaction>
</comment>
<dbReference type="KEGG" id="mcak:MCCS_23700"/>
<dbReference type="PANTHER" id="PTHR43475:SF1">
    <property type="entry name" value="METHYLTHIORIBOSE-1-PHOSPHATE ISOMERASE"/>
    <property type="match status" value="1"/>
</dbReference>
<dbReference type="RefSeq" id="WP_086043465.1">
    <property type="nucleotide sequence ID" value="NZ_CBCRZA010000008.1"/>
</dbReference>
<dbReference type="OrthoDB" id="9803436at2"/>
<dbReference type="STRING" id="1855823.MCCS_23700"/>
<dbReference type="InterPro" id="IPR011559">
    <property type="entry name" value="Initiation_fac_2B_a/b/d"/>
</dbReference>
<feature type="binding site" evidence="3">
    <location>
        <position position="189"/>
    </location>
    <ligand>
        <name>substrate</name>
    </ligand>
</feature>
<feature type="active site" description="Proton donor" evidence="3">
    <location>
        <position position="229"/>
    </location>
</feature>
<keyword evidence="5" id="KW-1185">Reference proteome</keyword>
<dbReference type="NCBIfam" id="TIGR00512">
    <property type="entry name" value="salvage_mtnA"/>
    <property type="match status" value="1"/>
</dbReference>
<gene>
    <name evidence="3 4" type="primary">mtnA</name>
    <name evidence="4" type="ORF">MCCS_23700</name>
</gene>
<feature type="binding site" evidence="3">
    <location>
        <begin position="46"/>
        <end position="48"/>
    </location>
    <ligand>
        <name>substrate</name>
    </ligand>
</feature>
<evidence type="ECO:0000256" key="3">
    <source>
        <dbReference type="HAMAP-Rule" id="MF_01678"/>
    </source>
</evidence>
<dbReference type="Gene3D" id="3.40.50.10470">
    <property type="entry name" value="Translation initiation factor eif-2b, domain 2"/>
    <property type="match status" value="1"/>
</dbReference>
<evidence type="ECO:0000256" key="1">
    <source>
        <dbReference type="ARBA" id="ARBA00023235"/>
    </source>
</evidence>
<dbReference type="PANTHER" id="PTHR43475">
    <property type="entry name" value="METHYLTHIORIBOSE-1-PHOSPHATE ISOMERASE"/>
    <property type="match status" value="1"/>
</dbReference>
<feature type="site" description="Transition state stabilizer" evidence="3">
    <location>
        <position position="150"/>
    </location>
</feature>
<dbReference type="GO" id="GO:0046523">
    <property type="term" value="F:S-methyl-5-thioribose-1-phosphate isomerase activity"/>
    <property type="evidence" value="ECO:0007669"/>
    <property type="project" value="UniProtKB-UniRule"/>
</dbReference>
<keyword evidence="3" id="KW-0028">Amino-acid biosynthesis</keyword>
<evidence type="ECO:0000313" key="5">
    <source>
        <dbReference type="Proteomes" id="UP000194154"/>
    </source>
</evidence>
<dbReference type="AlphaFoldDB" id="A0A1W7AED2"/>
<dbReference type="InterPro" id="IPR037171">
    <property type="entry name" value="NagB/RpiA_transferase-like"/>
</dbReference>
<dbReference type="Proteomes" id="UP000194154">
    <property type="component" value="Chromosome"/>
</dbReference>
<dbReference type="FunFam" id="3.40.50.10470:FF:000006">
    <property type="entry name" value="Methylthioribose-1-phosphate isomerase"/>
    <property type="match status" value="1"/>
</dbReference>
<evidence type="ECO:0000313" key="4">
    <source>
        <dbReference type="EMBL" id="ARQ07948.1"/>
    </source>
</evidence>
<name>A0A1W7AED2_9STAP</name>
<dbReference type="SUPFAM" id="SSF100950">
    <property type="entry name" value="NagB/RpiA/CoA transferase-like"/>
    <property type="match status" value="1"/>
</dbReference>
<comment type="pathway">
    <text evidence="3">Amino-acid biosynthesis; L-methionine biosynthesis via salvage pathway; L-methionine from S-methyl-5-thio-alpha-D-ribose 1-phosphate: step 1/6.</text>
</comment>